<name>A0A1V0SHR9_9VIRU</name>
<organism evidence="1">
    <name type="scientific">Klosneuvirus KNV1</name>
    <dbReference type="NCBI Taxonomy" id="1977640"/>
    <lineage>
        <taxon>Viruses</taxon>
        <taxon>Varidnaviria</taxon>
        <taxon>Bamfordvirae</taxon>
        <taxon>Nucleocytoviricota</taxon>
        <taxon>Megaviricetes</taxon>
        <taxon>Imitervirales</taxon>
        <taxon>Mimiviridae</taxon>
        <taxon>Klosneuvirinae</taxon>
        <taxon>Klosneuvirus</taxon>
    </lineage>
</organism>
<dbReference type="EMBL" id="KY684108">
    <property type="protein sequence ID" value="ARF11270.1"/>
    <property type="molecule type" value="Genomic_DNA"/>
</dbReference>
<proteinExistence type="predicted"/>
<reference evidence="1" key="1">
    <citation type="journal article" date="2017" name="Science">
        <title>Giant viruses with an expanded complement of translation system components.</title>
        <authorList>
            <person name="Schulz F."/>
            <person name="Yutin N."/>
            <person name="Ivanova N.N."/>
            <person name="Ortega D.R."/>
            <person name="Lee T.K."/>
            <person name="Vierheilig J."/>
            <person name="Daims H."/>
            <person name="Horn M."/>
            <person name="Wagner M."/>
            <person name="Jensen G.J."/>
            <person name="Kyrpides N.C."/>
            <person name="Koonin E.V."/>
            <person name="Woyke T."/>
        </authorList>
    </citation>
    <scope>NUCLEOTIDE SEQUENCE</scope>
    <source>
        <strain evidence="1">KNV1</strain>
    </source>
</reference>
<evidence type="ECO:0000313" key="1">
    <source>
        <dbReference type="EMBL" id="ARF11270.1"/>
    </source>
</evidence>
<gene>
    <name evidence="1" type="ORF">Klosneuvirus_1_127</name>
</gene>
<accession>A0A1V0SHR9</accession>
<evidence type="ECO:0008006" key="2">
    <source>
        <dbReference type="Google" id="ProtNLM"/>
    </source>
</evidence>
<sequence length="203" mass="24159">MNTNTLFFSYNCETCKRLIMLLRNENLLGFFKMVCVDDKLNQMPKNMIVPTMMVVNLNKPLVAHETFQWVEQMKFIRQQQVMDINKKIIQQYNTNNPNQQKGPFGYSEEMMAGYSDKFAFTKSDNALPHSYVNLNDEDKNAIFTAPQEKHRISKPEQQKVIKEIEERRNTQDTEYQSFMKQKQIEFVMQAEHEKLLQQQNRNN</sequence>
<protein>
    <recommendedName>
        <fullName evidence="2">Thioredoxin</fullName>
    </recommendedName>
</protein>